<comment type="function">
    <text evidence="2">Catalyzes the interconversion of methylthioribose-1-phosphate (MTR-1-P) into methylthioribulose-1-phosphate (MTRu-1-P).</text>
</comment>
<comment type="pathway">
    <text evidence="2">Amino-acid biosynthesis; L-methionine biosynthesis via salvage pathway; L-methionine from S-methyl-5-thio-alpha-D-ribose 1-phosphate: step 1/6.</text>
</comment>
<proteinExistence type="inferred from homology"/>
<dbReference type="NCBIfam" id="TIGR00524">
    <property type="entry name" value="eIF-2B_rel"/>
    <property type="match status" value="1"/>
</dbReference>
<feature type="binding site" evidence="2">
    <location>
        <position position="86"/>
    </location>
    <ligand>
        <name>substrate</name>
    </ligand>
</feature>
<dbReference type="PANTHER" id="PTHR43475">
    <property type="entry name" value="METHYLTHIORIBOSE-1-PHOSPHATE ISOMERASE"/>
    <property type="match status" value="1"/>
</dbReference>
<dbReference type="NCBIfam" id="NF004326">
    <property type="entry name" value="PRK05720.1"/>
    <property type="match status" value="1"/>
</dbReference>
<dbReference type="GO" id="GO:0016853">
    <property type="term" value="F:isomerase activity"/>
    <property type="evidence" value="ECO:0007669"/>
    <property type="project" value="UniProtKB-KW"/>
</dbReference>
<feature type="active site" description="Proton donor" evidence="2">
    <location>
        <position position="228"/>
    </location>
</feature>
<evidence type="ECO:0000313" key="4">
    <source>
        <dbReference type="Proteomes" id="UP000634667"/>
    </source>
</evidence>
<keyword evidence="4" id="KW-1185">Reference proteome</keyword>
<name>A0ABQ2WQV5_9ALTE</name>
<dbReference type="InterPro" id="IPR042529">
    <property type="entry name" value="IF_2B-like_C"/>
</dbReference>
<dbReference type="SUPFAM" id="SSF100950">
    <property type="entry name" value="NagB/RpiA/CoA transferase-like"/>
    <property type="match status" value="1"/>
</dbReference>
<keyword evidence="1 2" id="KW-0413">Isomerase</keyword>
<dbReference type="InterPro" id="IPR000649">
    <property type="entry name" value="IF-2B-related"/>
</dbReference>
<sequence>MKNLLALSLKTVQGELYVLDQTLLPHQQHWVHCTTVMQMVTLIQRLQLRGAPAIGIGASLLLAYRATQGDSREQLLQAAEILRAARPTAVNLMNNLDAMIRALQQADFADAAVACAEALFAEDVALCQRMAEHGAALVQPKERLLTHCNTGGLATAGVGTALGVISLAQQQGKTIQLWVDETRPLLQGGRLTAWECQQLGIPFQLICDNMAGMLMARGEVDRLFVGADRIAANGDFANKVGTYSLAVLAHYHNIPFYVVAPHTTIDLSCPDGSAIPIEQRAADEVRGVRGAFGQTLWAPEQAPVFNPAFDVTPACLVSGWVLDTGVYSQADIQTGILQQFASKSQQAMV</sequence>
<dbReference type="InterPro" id="IPR011559">
    <property type="entry name" value="Initiation_fac_2B_a/b/d"/>
</dbReference>
<comment type="catalytic activity">
    <reaction evidence="2">
        <text>5-(methylsulfanyl)-alpha-D-ribose 1-phosphate = 5-(methylsulfanyl)-D-ribulose 1-phosphate</text>
        <dbReference type="Rhea" id="RHEA:19989"/>
        <dbReference type="ChEBI" id="CHEBI:58533"/>
        <dbReference type="ChEBI" id="CHEBI:58548"/>
        <dbReference type="EC" id="5.3.1.23"/>
    </reaction>
</comment>
<accession>A0ABQ2WQV5</accession>
<dbReference type="RefSeq" id="WP_189483708.1">
    <property type="nucleotide sequence ID" value="NZ_BMYR01000011.1"/>
</dbReference>
<dbReference type="EMBL" id="BMYR01000011">
    <property type="protein sequence ID" value="GGW69067.1"/>
    <property type="molecule type" value="Genomic_DNA"/>
</dbReference>
<dbReference type="Pfam" id="PF01008">
    <property type="entry name" value="IF-2B"/>
    <property type="match status" value="1"/>
</dbReference>
<feature type="binding site" evidence="2">
    <location>
        <position position="187"/>
    </location>
    <ligand>
        <name>substrate</name>
    </ligand>
</feature>
<dbReference type="InterPro" id="IPR005251">
    <property type="entry name" value="IF-M1Pi"/>
</dbReference>
<dbReference type="Proteomes" id="UP000634667">
    <property type="component" value="Unassembled WGS sequence"/>
</dbReference>
<dbReference type="InterPro" id="IPR037171">
    <property type="entry name" value="NagB/RpiA_transferase-like"/>
</dbReference>
<organism evidence="3 4">
    <name type="scientific">Alishewanella tabrizica</name>
    <dbReference type="NCBI Taxonomy" id="671278"/>
    <lineage>
        <taxon>Bacteria</taxon>
        <taxon>Pseudomonadati</taxon>
        <taxon>Pseudomonadota</taxon>
        <taxon>Gammaproteobacteria</taxon>
        <taxon>Alteromonadales</taxon>
        <taxon>Alteromonadaceae</taxon>
        <taxon>Alishewanella</taxon>
    </lineage>
</organism>
<dbReference type="InterPro" id="IPR027363">
    <property type="entry name" value="M1Pi_N"/>
</dbReference>
<gene>
    <name evidence="2 3" type="primary">mtnA</name>
    <name evidence="3" type="ORF">GCM10008111_26440</name>
</gene>
<keyword evidence="2" id="KW-0486">Methionine biosynthesis</keyword>
<dbReference type="Gene3D" id="1.20.120.420">
    <property type="entry name" value="translation initiation factor eif-2b, domain 1"/>
    <property type="match status" value="1"/>
</dbReference>
<dbReference type="HAMAP" id="MF_01678">
    <property type="entry name" value="Salvage_MtnA"/>
    <property type="match status" value="1"/>
</dbReference>
<comment type="similarity">
    <text evidence="2">Belongs to the EIF-2B alpha/beta/delta subunits family. MtnA subfamily.</text>
</comment>
<evidence type="ECO:0000256" key="2">
    <source>
        <dbReference type="HAMAP-Rule" id="MF_01678"/>
    </source>
</evidence>
<feature type="binding site" evidence="2">
    <location>
        <begin position="49"/>
        <end position="51"/>
    </location>
    <ligand>
        <name>substrate</name>
    </ligand>
</feature>
<feature type="binding site" evidence="2">
    <location>
        <begin position="238"/>
        <end position="239"/>
    </location>
    <ligand>
        <name>substrate</name>
    </ligand>
</feature>
<reference evidence="4" key="1">
    <citation type="journal article" date="2019" name="Int. J. Syst. Evol. Microbiol.">
        <title>The Global Catalogue of Microorganisms (GCM) 10K type strain sequencing project: providing services to taxonomists for standard genome sequencing and annotation.</title>
        <authorList>
            <consortium name="The Broad Institute Genomics Platform"/>
            <consortium name="The Broad Institute Genome Sequencing Center for Infectious Disease"/>
            <person name="Wu L."/>
            <person name="Ma J."/>
        </authorList>
    </citation>
    <scope>NUCLEOTIDE SEQUENCE [LARGE SCALE GENOMIC DNA]</scope>
    <source>
        <strain evidence="4">KCTC 23723</strain>
    </source>
</reference>
<dbReference type="PANTHER" id="PTHR43475:SF1">
    <property type="entry name" value="METHYLTHIORIBOSE-1-PHOSPHATE ISOMERASE"/>
    <property type="match status" value="1"/>
</dbReference>
<dbReference type="NCBIfam" id="TIGR00512">
    <property type="entry name" value="salvage_mtnA"/>
    <property type="match status" value="1"/>
</dbReference>
<keyword evidence="2" id="KW-0028">Amino-acid biosynthesis</keyword>
<protein>
    <recommendedName>
        <fullName evidence="2">Methylthioribose-1-phosphate isomerase</fullName>
        <shortName evidence="2">M1Pi</shortName>
        <shortName evidence="2">MTR-1-P isomerase</shortName>
        <ecNumber evidence="2">5.3.1.23</ecNumber>
    </recommendedName>
    <alternativeName>
        <fullName evidence="2">S-methyl-5-thioribose-1-phosphate isomerase</fullName>
    </alternativeName>
</protein>
<evidence type="ECO:0000256" key="1">
    <source>
        <dbReference type="ARBA" id="ARBA00023235"/>
    </source>
</evidence>
<dbReference type="EC" id="5.3.1.23" evidence="2"/>
<feature type="site" description="Transition state stabilizer" evidence="2">
    <location>
        <position position="148"/>
    </location>
</feature>
<comment type="caution">
    <text evidence="3">The sequence shown here is derived from an EMBL/GenBank/DDBJ whole genome shotgun (WGS) entry which is preliminary data.</text>
</comment>
<evidence type="ECO:0000313" key="3">
    <source>
        <dbReference type="EMBL" id="GGW69067.1"/>
    </source>
</evidence>
<dbReference type="Gene3D" id="3.40.50.10470">
    <property type="entry name" value="Translation initiation factor eif-2b, domain 2"/>
    <property type="match status" value="1"/>
</dbReference>